<dbReference type="AlphaFoldDB" id="A0A9P1EMF0"/>
<accession>A0A9P1EMF0</accession>
<feature type="compositionally biased region" description="Basic and acidic residues" evidence="1">
    <location>
        <begin position="138"/>
        <end position="154"/>
    </location>
</feature>
<evidence type="ECO:0000256" key="1">
    <source>
        <dbReference type="SAM" id="MobiDB-lite"/>
    </source>
</evidence>
<comment type="caution">
    <text evidence="2">The sequence shown here is derived from an EMBL/GenBank/DDBJ whole genome shotgun (WGS) entry which is preliminary data.</text>
</comment>
<evidence type="ECO:0000313" key="2">
    <source>
        <dbReference type="EMBL" id="CAH9117691.1"/>
    </source>
</evidence>
<dbReference type="Proteomes" id="UP001152484">
    <property type="component" value="Unassembled WGS sequence"/>
</dbReference>
<feature type="region of interest" description="Disordered" evidence="1">
    <location>
        <begin position="138"/>
        <end position="162"/>
    </location>
</feature>
<protein>
    <submittedName>
        <fullName evidence="2">Uncharacterized protein</fullName>
    </submittedName>
</protein>
<name>A0A9P1EMF0_CUSEU</name>
<evidence type="ECO:0000313" key="3">
    <source>
        <dbReference type="Proteomes" id="UP001152484"/>
    </source>
</evidence>
<organism evidence="2 3">
    <name type="scientific">Cuscuta europaea</name>
    <name type="common">European dodder</name>
    <dbReference type="NCBI Taxonomy" id="41803"/>
    <lineage>
        <taxon>Eukaryota</taxon>
        <taxon>Viridiplantae</taxon>
        <taxon>Streptophyta</taxon>
        <taxon>Embryophyta</taxon>
        <taxon>Tracheophyta</taxon>
        <taxon>Spermatophyta</taxon>
        <taxon>Magnoliopsida</taxon>
        <taxon>eudicotyledons</taxon>
        <taxon>Gunneridae</taxon>
        <taxon>Pentapetalae</taxon>
        <taxon>asterids</taxon>
        <taxon>lamiids</taxon>
        <taxon>Solanales</taxon>
        <taxon>Convolvulaceae</taxon>
        <taxon>Cuscuteae</taxon>
        <taxon>Cuscuta</taxon>
        <taxon>Cuscuta subgen. Cuscuta</taxon>
    </lineage>
</organism>
<sequence>MAGPSGGYQLTFSIFMKTKSFHRTAGAESEGHLEQSARLQTQLMHILAALHCRVVAFTGIPSAQAHPILDAAQSLDQLRKLMRASRPALPLCLPARGSLSWIPAKASWPLSISQSVGKDVGLTNKVFSVREEKLTLSEAERPRPTLGLKEDHAPSRSLRWYS</sequence>
<reference evidence="2" key="1">
    <citation type="submission" date="2022-07" db="EMBL/GenBank/DDBJ databases">
        <authorList>
            <person name="Macas J."/>
            <person name="Novak P."/>
            <person name="Neumann P."/>
        </authorList>
    </citation>
    <scope>NUCLEOTIDE SEQUENCE</scope>
</reference>
<proteinExistence type="predicted"/>
<dbReference type="EMBL" id="CAMAPE010000074">
    <property type="protein sequence ID" value="CAH9117691.1"/>
    <property type="molecule type" value="Genomic_DNA"/>
</dbReference>
<keyword evidence="3" id="KW-1185">Reference proteome</keyword>
<gene>
    <name evidence="2" type="ORF">CEURO_LOCUS21640</name>
</gene>